<dbReference type="EMBL" id="RDSR01000009">
    <property type="protein sequence ID" value="RNE62599.1"/>
    <property type="molecule type" value="Genomic_DNA"/>
</dbReference>
<evidence type="ECO:0008006" key="3">
    <source>
        <dbReference type="Google" id="ProtNLM"/>
    </source>
</evidence>
<accession>A0A3M8LCE4</accession>
<dbReference type="AlphaFoldDB" id="A0A3M8LCE4"/>
<organism evidence="1 2">
    <name type="scientific">Cryobacterium tepidiphilum</name>
    <dbReference type="NCBI Taxonomy" id="2486026"/>
    <lineage>
        <taxon>Bacteria</taxon>
        <taxon>Bacillati</taxon>
        <taxon>Actinomycetota</taxon>
        <taxon>Actinomycetes</taxon>
        <taxon>Micrococcales</taxon>
        <taxon>Microbacteriaceae</taxon>
        <taxon>Cryobacterium</taxon>
    </lineage>
</organism>
<dbReference type="Gene3D" id="2.160.10.10">
    <property type="entry name" value="Hexapeptide repeat proteins"/>
    <property type="match status" value="1"/>
</dbReference>
<dbReference type="Proteomes" id="UP000279859">
    <property type="component" value="Unassembled WGS sequence"/>
</dbReference>
<gene>
    <name evidence="1" type="ORF">EEJ31_07130</name>
</gene>
<comment type="caution">
    <text evidence="1">The sequence shown here is derived from an EMBL/GenBank/DDBJ whole genome shotgun (WGS) entry which is preliminary data.</text>
</comment>
<name>A0A3M8LCE4_9MICO</name>
<evidence type="ECO:0000313" key="2">
    <source>
        <dbReference type="Proteomes" id="UP000279859"/>
    </source>
</evidence>
<dbReference type="OrthoDB" id="708224at2"/>
<proteinExistence type="predicted"/>
<reference evidence="1 2" key="1">
    <citation type="submission" date="2018-11" db="EMBL/GenBank/DDBJ databases">
        <title>Cryobacterium sp. nov., isolated from rhizosphere soil of lettuce.</title>
        <authorList>
            <person name="Wang Y."/>
        </authorList>
    </citation>
    <scope>NUCLEOTIDE SEQUENCE [LARGE SCALE GENOMIC DNA]</scope>
    <source>
        <strain evidence="1 2">NEAU-85</strain>
    </source>
</reference>
<dbReference type="SUPFAM" id="SSF51161">
    <property type="entry name" value="Trimeric LpxA-like enzymes"/>
    <property type="match status" value="1"/>
</dbReference>
<dbReference type="PANTHER" id="PTHR42811">
    <property type="entry name" value="SERINE ACETYLTRANSFERASE"/>
    <property type="match status" value="1"/>
</dbReference>
<sequence length="145" mass="15851">MRQLGTIEWLVARRRYRLVRELLLLCGLEVHAATSIGQRVTIHHRGIGTVIHPETTIGDDVTIFHQVTIGRADAHRPRHLSPMKRIEIGDQAVLYPGARVLGGVGVTRVGEGTIVAANAVVTQSTGDWEIWGGVPAKKIGERARS</sequence>
<keyword evidence="2" id="KW-1185">Reference proteome</keyword>
<protein>
    <recommendedName>
        <fullName evidence="3">Serine acetyltransferase</fullName>
    </recommendedName>
</protein>
<evidence type="ECO:0000313" key="1">
    <source>
        <dbReference type="EMBL" id="RNE62599.1"/>
    </source>
</evidence>
<dbReference type="InterPro" id="IPR011004">
    <property type="entry name" value="Trimer_LpxA-like_sf"/>
</dbReference>